<evidence type="ECO:0000256" key="1">
    <source>
        <dbReference type="ARBA" id="ARBA00004239"/>
    </source>
</evidence>
<dbReference type="Gene3D" id="2.40.10.10">
    <property type="entry name" value="Trypsin-like serine proteases"/>
    <property type="match status" value="1"/>
</dbReference>
<evidence type="ECO:0000313" key="12">
    <source>
        <dbReference type="Proteomes" id="UP001154114"/>
    </source>
</evidence>
<evidence type="ECO:0000256" key="2">
    <source>
        <dbReference type="ARBA" id="ARBA00022656"/>
    </source>
</evidence>
<dbReference type="PROSITE" id="PS00135">
    <property type="entry name" value="TRYPSIN_SER"/>
    <property type="match status" value="1"/>
</dbReference>
<comment type="subcellular location">
    <subcellularLocation>
        <location evidence="1">Secreted</location>
        <location evidence="1">Extracellular space</location>
    </subcellularLocation>
</comment>
<dbReference type="OrthoDB" id="5565075at2759"/>
<dbReference type="GO" id="GO:0005576">
    <property type="term" value="C:extracellular region"/>
    <property type="evidence" value="ECO:0007669"/>
    <property type="project" value="UniProtKB-SubCell"/>
</dbReference>
<evidence type="ECO:0000313" key="11">
    <source>
        <dbReference type="EMBL" id="CAH0625510.1"/>
    </source>
</evidence>
<keyword evidence="4" id="KW-1199">Hemostasis impairing toxin</keyword>
<dbReference type="PANTHER" id="PTHR24256">
    <property type="entry name" value="TRYPTASE-RELATED"/>
    <property type="match status" value="1"/>
</dbReference>
<dbReference type="InterPro" id="IPR001254">
    <property type="entry name" value="Trypsin_dom"/>
</dbReference>
<evidence type="ECO:0000256" key="4">
    <source>
        <dbReference type="ARBA" id="ARBA00023240"/>
    </source>
</evidence>
<keyword evidence="12" id="KW-1185">Reference proteome</keyword>
<dbReference type="InterPro" id="IPR033116">
    <property type="entry name" value="TRYPSIN_SER"/>
</dbReference>
<dbReference type="SMART" id="SM00020">
    <property type="entry name" value="Tryp_SPc"/>
    <property type="match status" value="1"/>
</dbReference>
<dbReference type="PROSITE" id="PS50240">
    <property type="entry name" value="TRYPSIN_DOM"/>
    <property type="match status" value="1"/>
</dbReference>
<organism evidence="11 12">
    <name type="scientific">Chrysodeixis includens</name>
    <name type="common">Soybean looper</name>
    <name type="synonym">Pseudoplusia includens</name>
    <dbReference type="NCBI Taxonomy" id="689277"/>
    <lineage>
        <taxon>Eukaryota</taxon>
        <taxon>Metazoa</taxon>
        <taxon>Ecdysozoa</taxon>
        <taxon>Arthropoda</taxon>
        <taxon>Hexapoda</taxon>
        <taxon>Insecta</taxon>
        <taxon>Pterygota</taxon>
        <taxon>Neoptera</taxon>
        <taxon>Endopterygota</taxon>
        <taxon>Lepidoptera</taxon>
        <taxon>Glossata</taxon>
        <taxon>Ditrysia</taxon>
        <taxon>Noctuoidea</taxon>
        <taxon>Noctuidae</taxon>
        <taxon>Plusiinae</taxon>
        <taxon>Chrysodeixis</taxon>
    </lineage>
</organism>
<dbReference type="PROSITE" id="PS00134">
    <property type="entry name" value="TRYPSIN_HIS"/>
    <property type="match status" value="1"/>
</dbReference>
<evidence type="ECO:0000256" key="9">
    <source>
        <dbReference type="SAM" id="SignalP"/>
    </source>
</evidence>
<dbReference type="Proteomes" id="UP001154114">
    <property type="component" value="Chromosome 7"/>
</dbReference>
<dbReference type="InterPro" id="IPR051487">
    <property type="entry name" value="Ser/Thr_Proteases_Immune/Dev"/>
</dbReference>
<dbReference type="CDD" id="cd00190">
    <property type="entry name" value="Tryp_SPc"/>
    <property type="match status" value="1"/>
</dbReference>
<dbReference type="PRINTS" id="PR00722">
    <property type="entry name" value="CHYMOTRYPSIN"/>
</dbReference>
<evidence type="ECO:0000256" key="6">
    <source>
        <dbReference type="ARBA" id="ARBA00055534"/>
    </source>
</evidence>
<evidence type="ECO:0000256" key="7">
    <source>
        <dbReference type="ARBA" id="ARBA00084094"/>
    </source>
</evidence>
<dbReference type="InterPro" id="IPR043504">
    <property type="entry name" value="Peptidase_S1_PA_chymotrypsin"/>
</dbReference>
<name>A0A9P0C2Q6_CHRIL</name>
<dbReference type="GO" id="GO:0006508">
    <property type="term" value="P:proteolysis"/>
    <property type="evidence" value="ECO:0007669"/>
    <property type="project" value="UniProtKB-KW"/>
</dbReference>
<dbReference type="InterPro" id="IPR009003">
    <property type="entry name" value="Peptidase_S1_PA"/>
</dbReference>
<dbReference type="InterPro" id="IPR001314">
    <property type="entry name" value="Peptidase_S1A"/>
</dbReference>
<keyword evidence="9" id="KW-0732">Signal</keyword>
<dbReference type="FunFam" id="2.40.10.10:FF:000068">
    <property type="entry name" value="transmembrane protease serine 2"/>
    <property type="match status" value="1"/>
</dbReference>
<keyword evidence="7" id="KW-1205">Fibrinolytic toxin</keyword>
<keyword evidence="3" id="KW-1015">Disulfide bond</keyword>
<sequence length="291" mass="30282">MKAFIVLALCGVACLAQAESLDSNTAYGYLEKYGIPEAERIREAESKFLEQSRIVGGVPAGAGQYPYQAGLLLSMIGLDGVGVCGGSLISNNRVLTAAHCWYDGVHQAWKITVVLGSNLLFSGGLRPESSVVATHPQWNPLLVRNDVAVIYLQNPVQFSNLISPIGLPSGDLLSENFAGQSAIASGFGRTSDGGAISNNQFLSHVNLNVITNSACSFAFPLILDGSHICTSGIGGAGTCGGDSGGPLVITRDNNRVLIGVVSFGSALGCTAGLPAAYSRVTSHVDFIQQHI</sequence>
<comment type="function">
    <text evidence="6">Fibrinolytic activity; shows preferential cleavage of Arg-Gly bonds in all three fibrinogen chains. Contact with the caterpillars causes severe bleeding, due the anticoagulant effect of the protein.</text>
</comment>
<evidence type="ECO:0000256" key="5">
    <source>
        <dbReference type="ARBA" id="ARBA00024195"/>
    </source>
</evidence>
<keyword evidence="8" id="KW-0645">Protease</keyword>
<dbReference type="GO" id="GO:0090729">
    <property type="term" value="F:toxin activity"/>
    <property type="evidence" value="ECO:0007669"/>
    <property type="project" value="UniProtKB-KW"/>
</dbReference>
<evidence type="ECO:0000259" key="10">
    <source>
        <dbReference type="PROSITE" id="PS50240"/>
    </source>
</evidence>
<accession>A0A9P0C2Q6</accession>
<evidence type="ECO:0000256" key="3">
    <source>
        <dbReference type="ARBA" id="ARBA00023157"/>
    </source>
</evidence>
<dbReference type="SUPFAM" id="SSF50494">
    <property type="entry name" value="Trypsin-like serine proteases"/>
    <property type="match status" value="1"/>
</dbReference>
<protein>
    <recommendedName>
        <fullName evidence="10">Peptidase S1 domain-containing protein</fullName>
    </recommendedName>
</protein>
<feature type="domain" description="Peptidase S1" evidence="10">
    <location>
        <begin position="54"/>
        <end position="291"/>
    </location>
</feature>
<feature type="chain" id="PRO_5040354387" description="Peptidase S1 domain-containing protein" evidence="9">
    <location>
        <begin position="19"/>
        <end position="291"/>
    </location>
</feature>
<keyword evidence="8" id="KW-0720">Serine protease</keyword>
<comment type="similarity">
    <text evidence="5">Belongs to the peptidase S1 family. CLIP subfamily.</text>
</comment>
<feature type="signal peptide" evidence="9">
    <location>
        <begin position="1"/>
        <end position="18"/>
    </location>
</feature>
<keyword evidence="2" id="KW-0800">Toxin</keyword>
<keyword evidence="8" id="KW-0378">Hydrolase</keyword>
<dbReference type="InterPro" id="IPR018114">
    <property type="entry name" value="TRYPSIN_HIS"/>
</dbReference>
<dbReference type="AlphaFoldDB" id="A0A9P0C2Q6"/>
<dbReference type="GO" id="GO:0004252">
    <property type="term" value="F:serine-type endopeptidase activity"/>
    <property type="evidence" value="ECO:0007669"/>
    <property type="project" value="InterPro"/>
</dbReference>
<dbReference type="EMBL" id="LR824010">
    <property type="protein sequence ID" value="CAH0625510.1"/>
    <property type="molecule type" value="Genomic_DNA"/>
</dbReference>
<dbReference type="Pfam" id="PF00089">
    <property type="entry name" value="Trypsin"/>
    <property type="match status" value="1"/>
</dbReference>
<evidence type="ECO:0000256" key="8">
    <source>
        <dbReference type="RuleBase" id="RU363034"/>
    </source>
</evidence>
<gene>
    <name evidence="11" type="ORF">CINC_LOCUS12100</name>
</gene>
<reference evidence="11" key="1">
    <citation type="submission" date="2021-12" db="EMBL/GenBank/DDBJ databases">
        <authorList>
            <person name="King R."/>
        </authorList>
    </citation>
    <scope>NUCLEOTIDE SEQUENCE</scope>
</reference>
<proteinExistence type="inferred from homology"/>